<dbReference type="RefSeq" id="WP_202007867.1">
    <property type="nucleotide sequence ID" value="NZ_JAERRB010000001.1"/>
</dbReference>
<dbReference type="InterPro" id="IPR025359">
    <property type="entry name" value="SduA_C"/>
</dbReference>
<protein>
    <submittedName>
        <fullName evidence="2">DUF4263 domain-containing protein</fullName>
    </submittedName>
</protein>
<dbReference type="EMBL" id="JAERRB010000001">
    <property type="protein sequence ID" value="MBL0740539.1"/>
    <property type="molecule type" value="Genomic_DNA"/>
</dbReference>
<dbReference type="Proteomes" id="UP000613030">
    <property type="component" value="Unassembled WGS sequence"/>
</dbReference>
<evidence type="ECO:0000259" key="1">
    <source>
        <dbReference type="Pfam" id="PF14082"/>
    </source>
</evidence>
<accession>A0ABS1KMH5</accession>
<comment type="caution">
    <text evidence="2">The sequence shown here is derived from an EMBL/GenBank/DDBJ whole genome shotgun (WGS) entry which is preliminary data.</text>
</comment>
<gene>
    <name evidence="2" type="ORF">JI741_04880</name>
</gene>
<dbReference type="Pfam" id="PF14082">
    <property type="entry name" value="SduA_C"/>
    <property type="match status" value="1"/>
</dbReference>
<keyword evidence="3" id="KW-1185">Reference proteome</keyword>
<evidence type="ECO:0000313" key="3">
    <source>
        <dbReference type="Proteomes" id="UP000613030"/>
    </source>
</evidence>
<sequence>MPKGTESRTKNTKQLQTYYFQLEGGKEKQLSREIIKVGKGFTQIHYPIGFKGGPKYKTIKRFVYKGFPLNDLPVGVSASPTKGYGFTRHLKTFEKFIDKEYKFDDIVIEKGGTILFDPKKKELLLNESVLRDLKNSFDTIDRRSKDEAKQALETVLHDLFPKVFKKSKKNSYRAGTLAYTINSWGNSMDEFSENDKQAIRDLFDKLSLKDGFLSDDSLKKTKEIIDVQYLQKTLIKYQKLLGTPTAEKRWQDFLRTNSWIFSSILAQPVILYQAEAFVGGKKLDNTNGKITDFLLQNSLSDNISFLEIKTHKTSLCEKNAYRGDDVFSPSNDLAGSIIQVLNQRDTFQKEFYANRYKSGQGKKPEEVPRYETYNSKCIVLCGMLKDLTPNQRNAFELFRNNSRDVDVFTFDELEAKISALQNLMNRK</sequence>
<evidence type="ECO:0000313" key="2">
    <source>
        <dbReference type="EMBL" id="MBL0740539.1"/>
    </source>
</evidence>
<reference evidence="2 3" key="1">
    <citation type="submission" date="2021-01" db="EMBL/GenBank/DDBJ databases">
        <title>Chryseolinea sp. Jin1 Genome sequencing and assembly.</title>
        <authorList>
            <person name="Kim I."/>
        </authorList>
    </citation>
    <scope>NUCLEOTIDE SEQUENCE [LARGE SCALE GENOMIC DNA]</scope>
    <source>
        <strain evidence="2 3">Jin1</strain>
    </source>
</reference>
<proteinExistence type="predicted"/>
<feature type="domain" description="Shedu protein SduA C-terminal" evidence="1">
    <location>
        <begin position="246"/>
        <end position="413"/>
    </location>
</feature>
<organism evidence="2 3">
    <name type="scientific">Chryseolinea lacunae</name>
    <dbReference type="NCBI Taxonomy" id="2801331"/>
    <lineage>
        <taxon>Bacteria</taxon>
        <taxon>Pseudomonadati</taxon>
        <taxon>Bacteroidota</taxon>
        <taxon>Cytophagia</taxon>
        <taxon>Cytophagales</taxon>
        <taxon>Fulvivirgaceae</taxon>
        <taxon>Chryseolinea</taxon>
    </lineage>
</organism>
<name>A0ABS1KMH5_9BACT</name>